<evidence type="ECO:0000256" key="1">
    <source>
        <dbReference type="SAM" id="Coils"/>
    </source>
</evidence>
<keyword evidence="4" id="KW-1185">Reference proteome</keyword>
<feature type="coiled-coil region" evidence="1">
    <location>
        <begin position="609"/>
        <end position="646"/>
    </location>
</feature>
<proteinExistence type="predicted"/>
<feature type="compositionally biased region" description="Polar residues" evidence="2">
    <location>
        <begin position="307"/>
        <end position="317"/>
    </location>
</feature>
<feature type="compositionally biased region" description="Acidic residues" evidence="2">
    <location>
        <begin position="355"/>
        <end position="369"/>
    </location>
</feature>
<organism evidence="3 4">
    <name type="scientific">Capitella teleta</name>
    <name type="common">Polychaete worm</name>
    <dbReference type="NCBI Taxonomy" id="283909"/>
    <lineage>
        <taxon>Eukaryota</taxon>
        <taxon>Metazoa</taxon>
        <taxon>Spiralia</taxon>
        <taxon>Lophotrochozoa</taxon>
        <taxon>Annelida</taxon>
        <taxon>Polychaeta</taxon>
        <taxon>Sedentaria</taxon>
        <taxon>Scolecida</taxon>
        <taxon>Capitellidae</taxon>
        <taxon>Capitella</taxon>
    </lineage>
</organism>
<dbReference type="EnsemblMetazoa" id="CapteT229074">
    <property type="protein sequence ID" value="CapteP229074"/>
    <property type="gene ID" value="CapteG229074"/>
</dbReference>
<feature type="region of interest" description="Disordered" evidence="2">
    <location>
        <begin position="144"/>
        <end position="227"/>
    </location>
</feature>
<reference evidence="4" key="2">
    <citation type="journal article" date="2013" name="Nature">
        <title>Insights into bilaterian evolution from three spiralian genomes.</title>
        <authorList>
            <person name="Simakov O."/>
            <person name="Marletaz F."/>
            <person name="Cho S.J."/>
            <person name="Edsinger-Gonzales E."/>
            <person name="Havlak P."/>
            <person name="Hellsten U."/>
            <person name="Kuo D.H."/>
            <person name="Larsson T."/>
            <person name="Lv J."/>
            <person name="Arendt D."/>
            <person name="Savage R."/>
            <person name="Osoegawa K."/>
            <person name="de Jong P."/>
            <person name="Grimwood J."/>
            <person name="Chapman J.A."/>
            <person name="Shapiro H."/>
            <person name="Aerts A."/>
            <person name="Otillar R.P."/>
            <person name="Terry A.Y."/>
            <person name="Boore J.L."/>
            <person name="Grigoriev I.V."/>
            <person name="Lindberg D.R."/>
            <person name="Seaver E.C."/>
            <person name="Weisblat D.A."/>
            <person name="Putnam N.H."/>
            <person name="Rokhsar D.S."/>
        </authorList>
    </citation>
    <scope>NUCLEOTIDE SEQUENCE</scope>
    <source>
        <strain evidence="4">I ESC-2004</strain>
    </source>
</reference>
<dbReference type="EMBL" id="AMQN01000218">
    <property type="status" value="NOT_ANNOTATED_CDS"/>
    <property type="molecule type" value="Genomic_DNA"/>
</dbReference>
<feature type="compositionally biased region" description="Acidic residues" evidence="2">
    <location>
        <begin position="671"/>
        <end position="683"/>
    </location>
</feature>
<reference evidence="4" key="1">
    <citation type="submission" date="2012-12" db="EMBL/GenBank/DDBJ databases">
        <authorList>
            <person name="Hellsten U."/>
            <person name="Grimwood J."/>
            <person name="Chapman J.A."/>
            <person name="Shapiro H."/>
            <person name="Aerts A."/>
            <person name="Otillar R.P."/>
            <person name="Terry A.Y."/>
            <person name="Boore J.L."/>
            <person name="Simakov O."/>
            <person name="Marletaz F."/>
            <person name="Cho S.-J."/>
            <person name="Edsinger-Gonzales E."/>
            <person name="Havlak P."/>
            <person name="Kuo D.-H."/>
            <person name="Larsson T."/>
            <person name="Lv J."/>
            <person name="Arendt D."/>
            <person name="Savage R."/>
            <person name="Osoegawa K."/>
            <person name="de Jong P."/>
            <person name="Lindberg D.R."/>
            <person name="Seaver E.C."/>
            <person name="Weisblat D.A."/>
            <person name="Putnam N.H."/>
            <person name="Grigoriev I.V."/>
            <person name="Rokhsar D.S."/>
        </authorList>
    </citation>
    <scope>NUCLEOTIDE SEQUENCE</scope>
    <source>
        <strain evidence="4">I ESC-2004</strain>
    </source>
</reference>
<feature type="compositionally biased region" description="Basic and acidic residues" evidence="2">
    <location>
        <begin position="201"/>
        <end position="211"/>
    </location>
</feature>
<feature type="region of interest" description="Disordered" evidence="2">
    <location>
        <begin position="663"/>
        <end position="731"/>
    </location>
</feature>
<sequence length="1241" mass="140325">MKLTIDHYDCHHSDISILTEYPLRNEYLFSYPCIHGQAWLHQQGCDCSVSVQNSVFADWKWITFVNHVKTSRYWRELGGSLDEHIASLKHHLAIERSKGSKCPHFCEFCKEFFPNLTTYGEHLHKEKHHLALRFSVAEVKMERPNRSISKSPLLQDTHNPPTTARPTRSHSKSASQVQDNYNPQPTARSQDNRQYSCDSHYNQRNDADWRRPRLPPRPNYRDQWAQPQRGYNNDQWQCYTSFDHQRSPPMRYSYPHTHPSSFNSQSYGSNWQHRSHEEEVRWNAPPPAPLLPTPPPHQILPPRQPAEQSSLITQQGPQGKVLSPTPAAGKGQKIKNLDLIINDVLEGGSGKIPAPEEEEEEEGPSEGDSPDPKTDDAPCKRPLQKAKRSSAVDLDKFKKMKPPKLDNEDLGRLINSPRTHKERMLIAKVIRAYHKNSRKRLLNARSSSSNTEQQVDFNLSALPVNIQEEIRFIMDNGMMAENPDVHEASSQEDEDFDLQDIFSRFVGDEAAPVVDMVNTAPVITIQPQENEDFVPPYARPCNVVTPQIIAPDKTAQMASNKRPCDERTTSQKKMRSAVESSSNKEDAQLKPLDELLAISLREEQVVVSLQKKNESISSLEAVIAKKKELLEKKKKARAELIAEQDILMKKRLAILKGAVTKSASKTVESTVETEESSGDESGEESPPKDIESPAQDDLLVKKKKKTKVQEESLEVSTPVPKTTKKPTSGIKVKNVSKIKDIDKSAKEPRRTRAISKKIEDSVKEKKKMAKVLKDAKKTKEAECEEGEDEIECVKSVKGKKGLKAGRKKVAEVPKVTKKSLKNRAYEEIEETVAVSDETSSTKSRPSSRCCSLLMNELVTCMIRCKTSIVLGCQSGQLLGSYCDEKELKPNEKVDLSPHIYSLASPHKTPVTCVEAFAKTSTLYSVSASKEGIILVHNIPEGNLLYELKLLSPSTTVYCQGSDIFIGCQNGRVYPCTLNICLNTLVKHYEAGHTPVLAIASRKYNHQQWLCVVNHDSSSIAVIPCTSTNQNKTKYLETSCQSLRSIRVCSDICISVADDSGKLFIHNLKHWLPLRLQSEKLVSIVDFSCSIRISSSFILAKKRPFGFILDDERCELFYPTSKTRIPLTQPFSSISAFCNLNNGFLICSQSSEIFYSRGFSKGHNFNRIPCKIDGCNELVKLHENDFFEHVHQHHPLNSGDNFVACLWSGCKNNKIQQNMVMNHWLSHFKEEQLFRTAWKQLA</sequence>
<keyword evidence="1" id="KW-0175">Coiled coil</keyword>
<reference evidence="3" key="3">
    <citation type="submission" date="2015-06" db="UniProtKB">
        <authorList>
            <consortium name="EnsemblMetazoa"/>
        </authorList>
    </citation>
    <scope>IDENTIFICATION</scope>
</reference>
<protein>
    <submittedName>
        <fullName evidence="3">Uncharacterized protein</fullName>
    </submittedName>
</protein>
<evidence type="ECO:0000313" key="4">
    <source>
        <dbReference type="Proteomes" id="UP000014760"/>
    </source>
</evidence>
<dbReference type="SUPFAM" id="SSF50978">
    <property type="entry name" value="WD40 repeat-like"/>
    <property type="match status" value="1"/>
</dbReference>
<dbReference type="InterPro" id="IPR036322">
    <property type="entry name" value="WD40_repeat_dom_sf"/>
</dbReference>
<feature type="compositionally biased region" description="Pro residues" evidence="2">
    <location>
        <begin position="284"/>
        <end position="304"/>
    </location>
</feature>
<feature type="compositionally biased region" description="Polar residues" evidence="2">
    <location>
        <begin position="146"/>
        <end position="200"/>
    </location>
</feature>
<feature type="compositionally biased region" description="Polar residues" evidence="2">
    <location>
        <begin position="258"/>
        <end position="272"/>
    </location>
</feature>
<evidence type="ECO:0000256" key="2">
    <source>
        <dbReference type="SAM" id="MobiDB-lite"/>
    </source>
</evidence>
<feature type="compositionally biased region" description="Basic and acidic residues" evidence="2">
    <location>
        <begin position="370"/>
        <end position="379"/>
    </location>
</feature>
<dbReference type="AlphaFoldDB" id="X2B1C0"/>
<dbReference type="InterPro" id="IPR015943">
    <property type="entry name" value="WD40/YVTN_repeat-like_dom_sf"/>
</dbReference>
<name>X2B1C0_CAPTE</name>
<evidence type="ECO:0000313" key="3">
    <source>
        <dbReference type="EnsemblMetazoa" id="CapteP229074"/>
    </source>
</evidence>
<feature type="compositionally biased region" description="Basic and acidic residues" evidence="2">
    <location>
        <begin position="393"/>
        <end position="411"/>
    </location>
</feature>
<accession>X2B1C0</accession>
<feature type="region of interest" description="Disordered" evidence="2">
    <location>
        <begin position="249"/>
        <end position="334"/>
    </location>
</feature>
<feature type="compositionally biased region" description="Low complexity" evidence="2">
    <location>
        <begin position="715"/>
        <end position="728"/>
    </location>
</feature>
<feature type="region of interest" description="Disordered" evidence="2">
    <location>
        <begin position="553"/>
        <end position="586"/>
    </location>
</feature>
<dbReference type="Proteomes" id="UP000014760">
    <property type="component" value="Unassembled WGS sequence"/>
</dbReference>
<dbReference type="HOGENOM" id="CLU_266702_0_0_1"/>
<dbReference type="Gene3D" id="2.130.10.10">
    <property type="entry name" value="YVTN repeat-like/Quinoprotein amine dehydrogenase"/>
    <property type="match status" value="1"/>
</dbReference>
<feature type="region of interest" description="Disordered" evidence="2">
    <location>
        <begin position="346"/>
        <end position="412"/>
    </location>
</feature>
<feature type="coiled-coil region" evidence="1">
    <location>
        <begin position="762"/>
        <end position="789"/>
    </location>
</feature>